<dbReference type="SMART" id="SM00347">
    <property type="entry name" value="HTH_MARR"/>
    <property type="match status" value="1"/>
</dbReference>
<organism evidence="5 6">
    <name type="scientific">Anaeromonas frigoriresistens</name>
    <dbReference type="NCBI Taxonomy" id="2683708"/>
    <lineage>
        <taxon>Bacteria</taxon>
        <taxon>Bacillati</taxon>
        <taxon>Bacillota</taxon>
        <taxon>Tissierellia</taxon>
        <taxon>Tissierellales</taxon>
        <taxon>Thermohalobacteraceae</taxon>
        <taxon>Anaeromonas</taxon>
    </lineage>
</organism>
<dbReference type="GO" id="GO:0003700">
    <property type="term" value="F:DNA-binding transcription factor activity"/>
    <property type="evidence" value="ECO:0007669"/>
    <property type="project" value="InterPro"/>
</dbReference>
<reference evidence="5" key="1">
    <citation type="submission" date="2019-12" db="EMBL/GenBank/DDBJ databases">
        <title>Clostridiaceae gen. nov. sp. nov., isolated from sediment in Xinjiang, China.</title>
        <authorList>
            <person name="Zhang R."/>
        </authorList>
    </citation>
    <scope>NUCLEOTIDE SEQUENCE</scope>
    <source>
        <strain evidence="5">D2Q-11</strain>
    </source>
</reference>
<dbReference type="PRINTS" id="PR00598">
    <property type="entry name" value="HTHMARR"/>
</dbReference>
<dbReference type="PANTHER" id="PTHR42756:SF1">
    <property type="entry name" value="TRANSCRIPTIONAL REPRESSOR OF EMRAB OPERON"/>
    <property type="match status" value="1"/>
</dbReference>
<comment type="caution">
    <text evidence="5">The sequence shown here is derived from an EMBL/GenBank/DDBJ whole genome shotgun (WGS) entry which is preliminary data.</text>
</comment>
<gene>
    <name evidence="5" type="ORF">GOQ27_09145</name>
</gene>
<sequence length="150" mass="17719">MKEKYIVYFISKTKKRMTQFIEDKLREKGIKDLVPSHGNILTVLYENNGRLTMKEISRLIGKDKSTVTALVNKLLNLEYIEKEKSLKDKRVTYITLTEKGKNIEEVFKSISGEIYQTAYKGFSEEEKEIFLQLLKKINDNFKNAKEEEYY</sequence>
<dbReference type="EMBL" id="WSFT01000036">
    <property type="protein sequence ID" value="MBS4538629.1"/>
    <property type="molecule type" value="Genomic_DNA"/>
</dbReference>
<dbReference type="PANTHER" id="PTHR42756">
    <property type="entry name" value="TRANSCRIPTIONAL REGULATOR, MARR"/>
    <property type="match status" value="1"/>
</dbReference>
<dbReference type="PROSITE" id="PS50995">
    <property type="entry name" value="HTH_MARR_2"/>
    <property type="match status" value="1"/>
</dbReference>
<dbReference type="Gene3D" id="1.10.10.10">
    <property type="entry name" value="Winged helix-like DNA-binding domain superfamily/Winged helix DNA-binding domain"/>
    <property type="match status" value="1"/>
</dbReference>
<feature type="domain" description="HTH marR-type" evidence="4">
    <location>
        <begin position="3"/>
        <end position="139"/>
    </location>
</feature>
<dbReference type="Pfam" id="PF12802">
    <property type="entry name" value="MarR_2"/>
    <property type="match status" value="1"/>
</dbReference>
<name>A0A942Z921_9FIRM</name>
<dbReference type="RefSeq" id="WP_203366550.1">
    <property type="nucleotide sequence ID" value="NZ_WSFT01000036.1"/>
</dbReference>
<evidence type="ECO:0000256" key="1">
    <source>
        <dbReference type="ARBA" id="ARBA00023015"/>
    </source>
</evidence>
<dbReference type="SUPFAM" id="SSF46785">
    <property type="entry name" value="Winged helix' DNA-binding domain"/>
    <property type="match status" value="1"/>
</dbReference>
<evidence type="ECO:0000313" key="6">
    <source>
        <dbReference type="Proteomes" id="UP000724672"/>
    </source>
</evidence>
<evidence type="ECO:0000256" key="2">
    <source>
        <dbReference type="ARBA" id="ARBA00023125"/>
    </source>
</evidence>
<dbReference type="InterPro" id="IPR000835">
    <property type="entry name" value="HTH_MarR-typ"/>
</dbReference>
<evidence type="ECO:0000256" key="3">
    <source>
        <dbReference type="ARBA" id="ARBA00023163"/>
    </source>
</evidence>
<evidence type="ECO:0000313" key="5">
    <source>
        <dbReference type="EMBL" id="MBS4538629.1"/>
    </source>
</evidence>
<protein>
    <submittedName>
        <fullName evidence="5">MarR family transcriptional regulator</fullName>
    </submittedName>
</protein>
<keyword evidence="3" id="KW-0804">Transcription</keyword>
<evidence type="ECO:0000259" key="4">
    <source>
        <dbReference type="PROSITE" id="PS50995"/>
    </source>
</evidence>
<dbReference type="GO" id="GO:0003677">
    <property type="term" value="F:DNA binding"/>
    <property type="evidence" value="ECO:0007669"/>
    <property type="project" value="UniProtKB-KW"/>
</dbReference>
<proteinExistence type="predicted"/>
<dbReference type="InterPro" id="IPR036388">
    <property type="entry name" value="WH-like_DNA-bd_sf"/>
</dbReference>
<dbReference type="InterPro" id="IPR036390">
    <property type="entry name" value="WH_DNA-bd_sf"/>
</dbReference>
<keyword evidence="1" id="KW-0805">Transcription regulation</keyword>
<keyword evidence="2" id="KW-0238">DNA-binding</keyword>
<dbReference type="Proteomes" id="UP000724672">
    <property type="component" value="Unassembled WGS sequence"/>
</dbReference>
<dbReference type="AlphaFoldDB" id="A0A942Z921"/>
<accession>A0A942Z921</accession>
<keyword evidence="6" id="KW-1185">Reference proteome</keyword>